<name>A0A1G7N6W3_9BACT</name>
<reference evidence="4" key="1">
    <citation type="submission" date="2016-10" db="EMBL/GenBank/DDBJ databases">
        <authorList>
            <person name="Varghese N."/>
            <person name="Submissions S."/>
        </authorList>
    </citation>
    <scope>NUCLEOTIDE SEQUENCE [LARGE SCALE GENOMIC DNA]</scope>
    <source>
        <strain evidence="4">GAS232</strain>
    </source>
</reference>
<organism evidence="3 4">
    <name type="scientific">Terriglobus roseus</name>
    <dbReference type="NCBI Taxonomy" id="392734"/>
    <lineage>
        <taxon>Bacteria</taxon>
        <taxon>Pseudomonadati</taxon>
        <taxon>Acidobacteriota</taxon>
        <taxon>Terriglobia</taxon>
        <taxon>Terriglobales</taxon>
        <taxon>Acidobacteriaceae</taxon>
        <taxon>Terriglobus</taxon>
    </lineage>
</organism>
<dbReference type="OrthoDB" id="119841at2"/>
<dbReference type="SUPFAM" id="SSF109854">
    <property type="entry name" value="DinB/YfiT-like putative metalloenzymes"/>
    <property type="match status" value="1"/>
</dbReference>
<proteinExistence type="inferred from homology"/>
<dbReference type="InterPro" id="IPR007837">
    <property type="entry name" value="DinB"/>
</dbReference>
<dbReference type="Gene3D" id="1.20.120.450">
    <property type="entry name" value="dinb family like domain"/>
    <property type="match status" value="1"/>
</dbReference>
<keyword evidence="4" id="KW-1185">Reference proteome</keyword>
<evidence type="ECO:0000256" key="1">
    <source>
        <dbReference type="ARBA" id="ARBA00008635"/>
    </source>
</evidence>
<sequence length="164" mass="18369">MAAGLSGEELLAWSDTTFSKWMELAERHPEVLAVSCDVYGVSNVAGLLHHIAVVELRYAQRLMGEQETGYDEVPVTVEGFRLAHSGMMERVTNLLQDAAFDWHAVIRFQTRSMGVLLASRRTVLNHTLLHGIRHYAQSAMLVRQAGIAPGWPMDYLFMGVLGWE</sequence>
<dbReference type="AlphaFoldDB" id="A0A1G7N6W3"/>
<evidence type="ECO:0000313" key="4">
    <source>
        <dbReference type="Proteomes" id="UP000182427"/>
    </source>
</evidence>
<protein>
    <submittedName>
        <fullName evidence="3">Uncharacterized damage-inducible protein DinB (Forms a four-helix bundle)</fullName>
    </submittedName>
</protein>
<evidence type="ECO:0000256" key="2">
    <source>
        <dbReference type="ARBA" id="ARBA00022723"/>
    </source>
</evidence>
<dbReference type="Proteomes" id="UP000182427">
    <property type="component" value="Chromosome I"/>
</dbReference>
<comment type="similarity">
    <text evidence="1">Belongs to the DinB family.</text>
</comment>
<evidence type="ECO:0000313" key="3">
    <source>
        <dbReference type="EMBL" id="SDF69696.1"/>
    </source>
</evidence>
<dbReference type="GO" id="GO:0046872">
    <property type="term" value="F:metal ion binding"/>
    <property type="evidence" value="ECO:0007669"/>
    <property type="project" value="UniProtKB-KW"/>
</dbReference>
<gene>
    <name evidence="3" type="ORF">SAMN05444167_3031</name>
</gene>
<keyword evidence="2" id="KW-0479">Metal-binding</keyword>
<dbReference type="EMBL" id="LT629690">
    <property type="protein sequence ID" value="SDF69696.1"/>
    <property type="molecule type" value="Genomic_DNA"/>
</dbReference>
<dbReference type="Pfam" id="PF05163">
    <property type="entry name" value="DinB"/>
    <property type="match status" value="1"/>
</dbReference>
<dbReference type="InterPro" id="IPR034660">
    <property type="entry name" value="DinB/YfiT-like"/>
</dbReference>
<accession>A0A1G7N6W3</accession>
<dbReference type="RefSeq" id="WP_083345880.1">
    <property type="nucleotide sequence ID" value="NZ_LT629690.1"/>
</dbReference>